<sequence length="328" mass="34772">MPVATYLMTVPEDVVKLRRVIEGREEFPQPGPLLKTESTGENPDVQLNLLPAAAGDGGSAGDPSGGEKSGSGASETGETGGAAAEAGGGGLQPGAGDGCVVSEPAGDAESGDSQEPQEPQLDGGGGVEQVQSEASSGAEVSDGLKETPSAVPQAASAAEQNRAIDQVLPDWVKFLPTLNAGLNSLCFCLLLSGYLLILRGRKIEHRNCMIAAFVVSVVFLGCYLTYHEALHAYTGRRGRAFVGSELARWLYLSILVPHVLLAAAVPVLALRVFWLAWKQRWVQHRRLARVTLPIWGFVSVTGVVIYWMLYHWPWSTMAPTAIMPGNAI</sequence>
<organism evidence="3 4">
    <name type="scientific">Planctomyces bekefii</name>
    <dbReference type="NCBI Taxonomy" id="1653850"/>
    <lineage>
        <taxon>Bacteria</taxon>
        <taxon>Pseudomonadati</taxon>
        <taxon>Planctomycetota</taxon>
        <taxon>Planctomycetia</taxon>
        <taxon>Planctomycetales</taxon>
        <taxon>Planctomycetaceae</taxon>
        <taxon>Planctomyces</taxon>
    </lineage>
</organism>
<accession>A0A5C6M3D7</accession>
<feature type="compositionally biased region" description="Low complexity" evidence="1">
    <location>
        <begin position="70"/>
        <end position="85"/>
    </location>
</feature>
<dbReference type="Proteomes" id="UP000321083">
    <property type="component" value="Unassembled WGS sequence"/>
</dbReference>
<evidence type="ECO:0008006" key="5">
    <source>
        <dbReference type="Google" id="ProtNLM"/>
    </source>
</evidence>
<gene>
    <name evidence="3" type="ORF">E3A20_17500</name>
</gene>
<feature type="compositionally biased region" description="Gly residues" evidence="1">
    <location>
        <begin position="55"/>
        <end position="69"/>
    </location>
</feature>
<keyword evidence="2" id="KW-0472">Membrane</keyword>
<evidence type="ECO:0000256" key="2">
    <source>
        <dbReference type="SAM" id="Phobius"/>
    </source>
</evidence>
<feature type="transmembrane region" description="Helical" evidence="2">
    <location>
        <begin position="210"/>
        <end position="229"/>
    </location>
</feature>
<dbReference type="PANTHER" id="PTHR37692">
    <property type="entry name" value="HYPOTHETICAL MEMBRANE SPANNING PROTEIN"/>
    <property type="match status" value="1"/>
</dbReference>
<feature type="region of interest" description="Disordered" evidence="1">
    <location>
        <begin position="26"/>
        <end position="156"/>
    </location>
</feature>
<proteinExistence type="predicted"/>
<comment type="caution">
    <text evidence="3">The sequence shown here is derived from an EMBL/GenBank/DDBJ whole genome shotgun (WGS) entry which is preliminary data.</text>
</comment>
<evidence type="ECO:0000256" key="1">
    <source>
        <dbReference type="SAM" id="MobiDB-lite"/>
    </source>
</evidence>
<evidence type="ECO:0000313" key="3">
    <source>
        <dbReference type="EMBL" id="TWW09118.1"/>
    </source>
</evidence>
<dbReference type="InterPro" id="IPR007352">
    <property type="entry name" value="DUF420"/>
</dbReference>
<feature type="transmembrane region" description="Helical" evidence="2">
    <location>
        <begin position="249"/>
        <end position="275"/>
    </location>
</feature>
<keyword evidence="4" id="KW-1185">Reference proteome</keyword>
<dbReference type="AlphaFoldDB" id="A0A5C6M3D7"/>
<feature type="transmembrane region" description="Helical" evidence="2">
    <location>
        <begin position="180"/>
        <end position="198"/>
    </location>
</feature>
<reference evidence="3 4" key="2">
    <citation type="submission" date="2019-08" db="EMBL/GenBank/DDBJ databases">
        <authorList>
            <person name="Henke P."/>
        </authorList>
    </citation>
    <scope>NUCLEOTIDE SEQUENCE [LARGE SCALE GENOMIC DNA]</scope>
    <source>
        <strain evidence="3">Phe10_nw2017</strain>
    </source>
</reference>
<keyword evidence="2" id="KW-1133">Transmembrane helix</keyword>
<reference evidence="3 4" key="1">
    <citation type="submission" date="2019-08" db="EMBL/GenBank/DDBJ databases">
        <title>100 year-old enigma solved: identification of Planctomyces bekefii, the type genus and species of the phylum Planctomycetes.</title>
        <authorList>
            <person name="Svetlana D.N."/>
            <person name="Overmann J."/>
        </authorList>
    </citation>
    <scope>NUCLEOTIDE SEQUENCE [LARGE SCALE GENOMIC DNA]</scope>
    <source>
        <strain evidence="3">Phe10_nw2017</strain>
    </source>
</reference>
<feature type="compositionally biased region" description="Gly residues" evidence="1">
    <location>
        <begin position="86"/>
        <end position="97"/>
    </location>
</feature>
<name>A0A5C6M3D7_9PLAN</name>
<feature type="transmembrane region" description="Helical" evidence="2">
    <location>
        <begin position="287"/>
        <end position="309"/>
    </location>
</feature>
<dbReference type="PANTHER" id="PTHR37692:SF1">
    <property type="entry name" value="DUF420 DOMAIN-CONTAINING PROTEIN"/>
    <property type="match status" value="1"/>
</dbReference>
<evidence type="ECO:0000313" key="4">
    <source>
        <dbReference type="Proteomes" id="UP000321083"/>
    </source>
</evidence>
<keyword evidence="2" id="KW-0812">Transmembrane</keyword>
<dbReference type="EMBL" id="SRHE01000378">
    <property type="protein sequence ID" value="TWW09118.1"/>
    <property type="molecule type" value="Genomic_DNA"/>
</dbReference>
<dbReference type="Pfam" id="PF04238">
    <property type="entry name" value="DUF420"/>
    <property type="match status" value="1"/>
</dbReference>
<protein>
    <recommendedName>
        <fullName evidence="5">DUF420 domain-containing protein</fullName>
    </recommendedName>
</protein>